<gene>
    <name evidence="2" type="ORF">V8G54_028550</name>
</gene>
<evidence type="ECO:0000313" key="3">
    <source>
        <dbReference type="Proteomes" id="UP001374535"/>
    </source>
</evidence>
<keyword evidence="3" id="KW-1185">Reference proteome</keyword>
<feature type="compositionally biased region" description="Polar residues" evidence="1">
    <location>
        <begin position="22"/>
        <end position="31"/>
    </location>
</feature>
<accession>A0AAQ3MRM4</accession>
<sequence length="368" mass="40996">MLVLVEGTLFPNRPVLPAPAPRQTQQPSKLTPNFLPPQSPPPPPPSFHLDSLLEHLQHLSSVPITTLMLTLVPASKQKKPSLASDPVVEQEQLDDTIFGFLSDKGKLLLDSIVGSPLHELNGFFNSVEFELLEVDFLGLLKALDLSGKWKRVLLLFEWGWLHFRSEQNLRLDNQVVELTVQILGKESQHSIASKSFDLIPVEQYLLDVRAYTMLQHSSWICRRGCGSTSSGALQTNMCKARTKFQQHTNHRNKWTPPPTPTSGASVFSRIANTSPTDAAALASHPFPHSNALLSACSTLDALATSLPLFPSTTFAVMCFADTKTLNTYLIPIPIPTLWAPQYILGLPHWAQYKSRNPVFNPRRMWQQG</sequence>
<organism evidence="2 3">
    <name type="scientific">Vigna mungo</name>
    <name type="common">Black gram</name>
    <name type="synonym">Phaseolus mungo</name>
    <dbReference type="NCBI Taxonomy" id="3915"/>
    <lineage>
        <taxon>Eukaryota</taxon>
        <taxon>Viridiplantae</taxon>
        <taxon>Streptophyta</taxon>
        <taxon>Embryophyta</taxon>
        <taxon>Tracheophyta</taxon>
        <taxon>Spermatophyta</taxon>
        <taxon>Magnoliopsida</taxon>
        <taxon>eudicotyledons</taxon>
        <taxon>Gunneridae</taxon>
        <taxon>Pentapetalae</taxon>
        <taxon>rosids</taxon>
        <taxon>fabids</taxon>
        <taxon>Fabales</taxon>
        <taxon>Fabaceae</taxon>
        <taxon>Papilionoideae</taxon>
        <taxon>50 kb inversion clade</taxon>
        <taxon>NPAAA clade</taxon>
        <taxon>indigoferoid/millettioid clade</taxon>
        <taxon>Phaseoleae</taxon>
        <taxon>Vigna</taxon>
    </lineage>
</organism>
<protein>
    <submittedName>
        <fullName evidence="2">Uncharacterized protein</fullName>
    </submittedName>
</protein>
<dbReference type="AlphaFoldDB" id="A0AAQ3MRM4"/>
<feature type="compositionally biased region" description="Pro residues" evidence="1">
    <location>
        <begin position="34"/>
        <end position="45"/>
    </location>
</feature>
<evidence type="ECO:0000313" key="2">
    <source>
        <dbReference type="EMBL" id="WVY96399.1"/>
    </source>
</evidence>
<evidence type="ECO:0000256" key="1">
    <source>
        <dbReference type="SAM" id="MobiDB-lite"/>
    </source>
</evidence>
<dbReference type="Proteomes" id="UP001374535">
    <property type="component" value="Chromosome 9"/>
</dbReference>
<proteinExistence type="predicted"/>
<name>A0AAQ3MRM4_VIGMU</name>
<feature type="region of interest" description="Disordered" evidence="1">
    <location>
        <begin position="13"/>
        <end position="45"/>
    </location>
</feature>
<dbReference type="EMBL" id="CP144692">
    <property type="protein sequence ID" value="WVY96399.1"/>
    <property type="molecule type" value="Genomic_DNA"/>
</dbReference>
<reference evidence="2 3" key="1">
    <citation type="journal article" date="2023" name="Life. Sci Alliance">
        <title>Evolutionary insights into 3D genome organization and epigenetic landscape of Vigna mungo.</title>
        <authorList>
            <person name="Junaid A."/>
            <person name="Singh B."/>
            <person name="Bhatia S."/>
        </authorList>
    </citation>
    <scope>NUCLEOTIDE SEQUENCE [LARGE SCALE GENOMIC DNA]</scope>
    <source>
        <strain evidence="2">Urdbean</strain>
    </source>
</reference>